<accession>A0A5B8T2C7</accession>
<evidence type="ECO:0000313" key="4">
    <source>
        <dbReference type="EMBL" id="MDG9732775.1"/>
    </source>
</evidence>
<keyword evidence="1" id="KW-0732">Signal</keyword>
<sequence>MPSLKKKIIVNSFVGLLFVAVVVWAGLALSRPSQTNTSSNQTTVQTDEWSRIKKAKQITIGLDDTFVPMGFRDKNGKLVGFDVDLANAIFKSMGIKVKWQPIDWSMKETELNTGNIDAIWNGYTITAARKKQVAFSTPYHKATQVLVTLKKNNINSFADMKDKVLGDQTASSGDEGFNKYPKVLKQYVKNNSVVGYDTFDKAFNDLNAGRIDGLLIDEDYARYYVAHQANPSDYTVTVGDFPTDHTGVGFRKSDKALRKAVDKELAIFEKDGRLQKLSTKWFGK</sequence>
<dbReference type="Proteomes" id="UP001529201">
    <property type="component" value="Unassembled WGS sequence"/>
</dbReference>
<dbReference type="GO" id="GO:0016020">
    <property type="term" value="C:membrane"/>
    <property type="evidence" value="ECO:0007669"/>
    <property type="project" value="InterPro"/>
</dbReference>
<dbReference type="GeneID" id="64344291"/>
<dbReference type="GO" id="GO:0015276">
    <property type="term" value="F:ligand-gated monoatomic ion channel activity"/>
    <property type="evidence" value="ECO:0007669"/>
    <property type="project" value="InterPro"/>
</dbReference>
<evidence type="ECO:0000256" key="1">
    <source>
        <dbReference type="ARBA" id="ARBA00022729"/>
    </source>
</evidence>
<name>A0A5B8T2C7_LEUPS</name>
<evidence type="ECO:0000313" key="6">
    <source>
        <dbReference type="Proteomes" id="UP000321296"/>
    </source>
</evidence>
<dbReference type="Proteomes" id="UP000321296">
    <property type="component" value="Chromosome"/>
</dbReference>
<dbReference type="EMBL" id="CP042383">
    <property type="protein sequence ID" value="QEA41965.1"/>
    <property type="molecule type" value="Genomic_DNA"/>
</dbReference>
<dbReference type="EMBL" id="JARGDN010000002">
    <property type="protein sequence ID" value="MDG9732775.1"/>
    <property type="molecule type" value="Genomic_DNA"/>
</dbReference>
<dbReference type="SMART" id="SM00079">
    <property type="entry name" value="PBPe"/>
    <property type="match status" value="1"/>
</dbReference>
<reference evidence="4 7" key="2">
    <citation type="submission" date="2023-02" db="EMBL/GenBank/DDBJ databases">
        <title>Antimicrobial susceptibility testing and tentative epidemiological cut-off values for Lactobacillaceae family species intended for ingestion.</title>
        <authorList>
            <person name="Noehr-Meldgaard K."/>
            <person name="Struve C."/>
            <person name="Ingmer H."/>
            <person name="Koza A."/>
            <person name="Al-Nakeeb K."/>
            <person name="Agersoe Y."/>
        </authorList>
    </citation>
    <scope>NUCLEOTIDE SEQUENCE [LARGE SCALE GENOMIC DNA]</scope>
    <source>
        <strain evidence="4 7">DSM 20193</strain>
    </source>
</reference>
<dbReference type="KEGG" id="lpse:FGL85_05410"/>
<dbReference type="SMART" id="SM00062">
    <property type="entry name" value="PBPb"/>
    <property type="match status" value="1"/>
</dbReference>
<evidence type="ECO:0000313" key="7">
    <source>
        <dbReference type="Proteomes" id="UP001529201"/>
    </source>
</evidence>
<evidence type="ECO:0000259" key="3">
    <source>
        <dbReference type="SMART" id="SM00079"/>
    </source>
</evidence>
<evidence type="ECO:0000313" key="5">
    <source>
        <dbReference type="EMBL" id="QEA41965.1"/>
    </source>
</evidence>
<dbReference type="SUPFAM" id="SSF53850">
    <property type="entry name" value="Periplasmic binding protein-like II"/>
    <property type="match status" value="1"/>
</dbReference>
<dbReference type="Gene3D" id="3.40.190.10">
    <property type="entry name" value="Periplasmic binding protein-like II"/>
    <property type="match status" value="2"/>
</dbReference>
<dbReference type="AlphaFoldDB" id="A0A5B8T2C7"/>
<reference evidence="5 6" key="1">
    <citation type="submission" date="2019-06" db="EMBL/GenBank/DDBJ databases">
        <title>Genome analyses of bacteria isolated from kimchi.</title>
        <authorList>
            <person name="Lee S."/>
            <person name="Ahn S."/>
            <person name="Roh S."/>
        </authorList>
    </citation>
    <scope>NUCLEOTIDE SEQUENCE [LARGE SCALE GENOMIC DNA]</scope>
    <source>
        <strain evidence="5 6">CBA3630</strain>
    </source>
</reference>
<dbReference type="Pfam" id="PF00497">
    <property type="entry name" value="SBP_bac_3"/>
    <property type="match status" value="1"/>
</dbReference>
<keyword evidence="7" id="KW-1185">Reference proteome</keyword>
<dbReference type="PANTHER" id="PTHR35936">
    <property type="entry name" value="MEMBRANE-BOUND LYTIC MUREIN TRANSGLYCOSYLASE F"/>
    <property type="match status" value="1"/>
</dbReference>
<dbReference type="InterPro" id="IPR001320">
    <property type="entry name" value="Iontro_rcpt_C"/>
</dbReference>
<dbReference type="CDD" id="cd00996">
    <property type="entry name" value="PBP2_AatB_like"/>
    <property type="match status" value="1"/>
</dbReference>
<organism evidence="5 6">
    <name type="scientific">Leuconostoc pseudomesenteroides</name>
    <dbReference type="NCBI Taxonomy" id="33968"/>
    <lineage>
        <taxon>Bacteria</taxon>
        <taxon>Bacillati</taxon>
        <taxon>Bacillota</taxon>
        <taxon>Bacilli</taxon>
        <taxon>Lactobacillales</taxon>
        <taxon>Lactobacillaceae</taxon>
        <taxon>Leuconostoc</taxon>
    </lineage>
</organism>
<feature type="domain" description="Solute-binding protein family 3/N-terminal" evidence="2">
    <location>
        <begin position="57"/>
        <end position="284"/>
    </location>
</feature>
<proteinExistence type="predicted"/>
<dbReference type="RefSeq" id="WP_010281303.1">
    <property type="nucleotide sequence ID" value="NZ_CP042383.1"/>
</dbReference>
<dbReference type="InterPro" id="IPR001638">
    <property type="entry name" value="Solute-binding_3/MltF_N"/>
</dbReference>
<protein>
    <submittedName>
        <fullName evidence="5">Amino acid ABC transporter substrate-binding protein</fullName>
    </submittedName>
</protein>
<feature type="domain" description="Ionotropic glutamate receptor C-terminal" evidence="3">
    <location>
        <begin position="57"/>
        <end position="284"/>
    </location>
</feature>
<dbReference type="PANTHER" id="PTHR35936:SF34">
    <property type="entry name" value="ABC TRANSPORTER EXTRACELLULAR-BINDING PROTEIN YCKB-RELATED"/>
    <property type="match status" value="1"/>
</dbReference>
<evidence type="ECO:0000259" key="2">
    <source>
        <dbReference type="SMART" id="SM00062"/>
    </source>
</evidence>
<gene>
    <name evidence="5" type="ORF">FGL85_05410</name>
    <name evidence="4" type="ORF">P1N92_01410</name>
</gene>